<dbReference type="Gene3D" id="3.40.250.10">
    <property type="entry name" value="Rhodanese-like domain"/>
    <property type="match status" value="1"/>
</dbReference>
<keyword evidence="3" id="KW-1185">Reference proteome</keyword>
<accession>A0A0M4NSY1</accession>
<sequence length="129" mass="14768">MIKNYLPKKAKKLISEGAILVDVRCEAENKFVGRVPDSILIPWLDEPEWEVDEAEFIKTFSRFEIEKDAEIILICRSGYRSDDAGKCLVKHGFTNIAHVVSGFEGDLDEEDQRGNVNGWRHDGMPWIQC</sequence>
<dbReference type="SMART" id="SM00450">
    <property type="entry name" value="RHOD"/>
    <property type="match status" value="1"/>
</dbReference>
<reference evidence="2 3" key="1">
    <citation type="journal article" date="2015" name="Genome Announc.">
        <title>Genome Sequence of 'Candidatus Thioglobus autotrophica' Strain EF1, a Chemoautotroph from the SUP05 Clade of Marine Gammaproteobacteria.</title>
        <authorList>
            <person name="Shah V."/>
            <person name="Morris R.M."/>
        </authorList>
    </citation>
    <scope>NUCLEOTIDE SEQUENCE [LARGE SCALE GENOMIC DNA]</scope>
    <source>
        <strain evidence="2 3">EF1</strain>
    </source>
</reference>
<dbReference type="InterPro" id="IPR001763">
    <property type="entry name" value="Rhodanese-like_dom"/>
</dbReference>
<dbReference type="SUPFAM" id="SSF52821">
    <property type="entry name" value="Rhodanese/Cell cycle control phosphatase"/>
    <property type="match status" value="1"/>
</dbReference>
<evidence type="ECO:0000259" key="1">
    <source>
        <dbReference type="PROSITE" id="PS50206"/>
    </source>
</evidence>
<organism evidence="2 3">
    <name type="scientific">Candidatus Thioglobus autotrophicus</name>
    <dbReference type="NCBI Taxonomy" id="1705394"/>
    <lineage>
        <taxon>Bacteria</taxon>
        <taxon>Pseudomonadati</taxon>
        <taxon>Pseudomonadota</taxon>
        <taxon>Gammaproteobacteria</taxon>
        <taxon>Candidatus Pseudothioglobaceae</taxon>
        <taxon>Candidatus Thioglobus</taxon>
    </lineage>
</organism>
<dbReference type="Proteomes" id="UP000058020">
    <property type="component" value="Chromosome"/>
</dbReference>
<dbReference type="PANTHER" id="PTHR44086">
    <property type="entry name" value="THIOSULFATE SULFURTRANSFERASE RDL2, MITOCHONDRIAL-RELATED"/>
    <property type="match status" value="1"/>
</dbReference>
<keyword evidence="2" id="KW-0808">Transferase</keyword>
<dbReference type="InterPro" id="IPR036873">
    <property type="entry name" value="Rhodanese-like_dom_sf"/>
</dbReference>
<dbReference type="EMBL" id="CP010552">
    <property type="protein sequence ID" value="ALE52019.1"/>
    <property type="molecule type" value="Genomic_DNA"/>
</dbReference>
<dbReference type="PANTHER" id="PTHR44086:SF10">
    <property type="entry name" value="THIOSULFATE SULFURTRANSFERASE_RHODANESE-LIKE DOMAIN-CONTAINING PROTEIN 3"/>
    <property type="match status" value="1"/>
</dbReference>
<dbReference type="AlphaFoldDB" id="A0A0M4NSY1"/>
<evidence type="ECO:0000313" key="3">
    <source>
        <dbReference type="Proteomes" id="UP000058020"/>
    </source>
</evidence>
<dbReference type="STRING" id="1705394.SP60_01445"/>
<dbReference type="PROSITE" id="PS50206">
    <property type="entry name" value="RHODANESE_3"/>
    <property type="match status" value="1"/>
</dbReference>
<dbReference type="Pfam" id="PF00581">
    <property type="entry name" value="Rhodanese"/>
    <property type="match status" value="1"/>
</dbReference>
<feature type="domain" description="Rhodanese" evidence="1">
    <location>
        <begin position="14"/>
        <end position="115"/>
    </location>
</feature>
<evidence type="ECO:0000313" key="2">
    <source>
        <dbReference type="EMBL" id="ALE52019.1"/>
    </source>
</evidence>
<dbReference type="KEGG" id="tho:SP60_01445"/>
<dbReference type="GO" id="GO:0004792">
    <property type="term" value="F:thiosulfate-cyanide sulfurtransferase activity"/>
    <property type="evidence" value="ECO:0007669"/>
    <property type="project" value="TreeGrafter"/>
</dbReference>
<gene>
    <name evidence="2" type="ORF">SP60_01445</name>
</gene>
<protein>
    <submittedName>
        <fullName evidence="2">Sulfurtransferase</fullName>
    </submittedName>
</protein>
<proteinExistence type="predicted"/>
<name>A0A0M4NSY1_9GAMM</name>
<dbReference type="RefSeq" id="WP_053950947.1">
    <property type="nucleotide sequence ID" value="NZ_CP010552.1"/>
</dbReference>
<dbReference type="OrthoDB" id="9789585at2"/>